<organism evidence="4 5">
    <name type="scientific">Aspergillus taichungensis</name>
    <dbReference type="NCBI Taxonomy" id="482145"/>
    <lineage>
        <taxon>Eukaryota</taxon>
        <taxon>Fungi</taxon>
        <taxon>Dikarya</taxon>
        <taxon>Ascomycota</taxon>
        <taxon>Pezizomycotina</taxon>
        <taxon>Eurotiomycetes</taxon>
        <taxon>Eurotiomycetidae</taxon>
        <taxon>Eurotiales</taxon>
        <taxon>Aspergillaceae</taxon>
        <taxon>Aspergillus</taxon>
        <taxon>Aspergillus subgen. Circumdati</taxon>
    </lineage>
</organism>
<reference evidence="5" key="1">
    <citation type="submission" date="2017-12" db="EMBL/GenBank/DDBJ databases">
        <authorList>
            <consortium name="DOE Joint Genome Institute"/>
            <person name="Mondo S.J."/>
            <person name="Kjaerbolling I."/>
            <person name="Vesth T.C."/>
            <person name="Frisvad J.C."/>
            <person name="Nybo J.L."/>
            <person name="Theobald S."/>
            <person name="Kuo A."/>
            <person name="Bowyer P."/>
            <person name="Matsuda Y."/>
            <person name="Lyhne E.K."/>
            <person name="Kogle M.E."/>
            <person name="Clum A."/>
            <person name="Lipzen A."/>
            <person name="Salamov A."/>
            <person name="Ngan C.Y."/>
            <person name="Daum C."/>
            <person name="Chiniquy J."/>
            <person name="Barry K."/>
            <person name="LaButti K."/>
            <person name="Haridas S."/>
            <person name="Simmons B.A."/>
            <person name="Magnuson J.K."/>
            <person name="Mortensen U.H."/>
            <person name="Larsen T.O."/>
            <person name="Grigoriev I.V."/>
            <person name="Baker S.E."/>
            <person name="Andersen M.R."/>
            <person name="Nordberg H.P."/>
            <person name="Cantor M.N."/>
            <person name="Hua S.X."/>
        </authorList>
    </citation>
    <scope>NUCLEOTIDE SEQUENCE [LARGE SCALE GENOMIC DNA]</scope>
    <source>
        <strain evidence="5">IBT 19404</strain>
    </source>
</reference>
<dbReference type="Gene3D" id="1.10.286.70">
    <property type="entry name" value="Get5 dimerization domain"/>
    <property type="match status" value="1"/>
</dbReference>
<dbReference type="InterPro" id="IPR049256">
    <property type="entry name" value="Get5_C"/>
</dbReference>
<feature type="region of interest" description="Disordered" evidence="1">
    <location>
        <begin position="43"/>
        <end position="65"/>
    </location>
</feature>
<gene>
    <name evidence="4" type="ORF">BDW42DRAFT_160633</name>
</gene>
<evidence type="ECO:0000313" key="4">
    <source>
        <dbReference type="EMBL" id="PLN85510.1"/>
    </source>
</evidence>
<dbReference type="Pfam" id="PF17183">
    <property type="entry name" value="Get5_C"/>
    <property type="match status" value="1"/>
</dbReference>
<evidence type="ECO:0000256" key="1">
    <source>
        <dbReference type="SAM" id="MobiDB-lite"/>
    </source>
</evidence>
<name>A0A2J5I6G1_9EURO</name>
<sequence length="230" mass="24600">MSEVSFIKSFLNSLDSKPVKLPADYVIDPERVPLRAPYVLPKLTSPHPAMPKRTANQRAAPGSSKSITVHVKSARNPVLEFSVPNAPLSTTSVEDLKDAVQARIAADAAGSKVPLEKIKILYKRKPVSGKTIAEVVADEPGMLAGGKAVEFGVMVMGGALVVEKQQQENQEQEQQQPTPAATEAAASGDGVLGTEAFWDDLQGFLEQKVGDKGEAERLRGLFRGAWGASR</sequence>
<feature type="domain" description="Get5 C-terminal" evidence="3">
    <location>
        <begin position="181"/>
        <end position="228"/>
    </location>
</feature>
<evidence type="ECO:0000313" key="5">
    <source>
        <dbReference type="Proteomes" id="UP000235023"/>
    </source>
</evidence>
<accession>A0A2J5I6G1</accession>
<feature type="compositionally biased region" description="Low complexity" evidence="1">
    <location>
        <begin position="165"/>
        <end position="186"/>
    </location>
</feature>
<dbReference type="OrthoDB" id="5366541at2759"/>
<dbReference type="EMBL" id="KZ559504">
    <property type="protein sequence ID" value="PLN85510.1"/>
    <property type="molecule type" value="Genomic_DNA"/>
</dbReference>
<dbReference type="InterPro" id="IPR024737">
    <property type="entry name" value="Get5_N"/>
</dbReference>
<dbReference type="Proteomes" id="UP000235023">
    <property type="component" value="Unassembled WGS sequence"/>
</dbReference>
<evidence type="ECO:0000259" key="2">
    <source>
        <dbReference type="Pfam" id="PF12754"/>
    </source>
</evidence>
<feature type="region of interest" description="Disordered" evidence="1">
    <location>
        <begin position="165"/>
        <end position="189"/>
    </location>
</feature>
<feature type="domain" description="Get5 N-terminal" evidence="2">
    <location>
        <begin position="6"/>
        <end position="158"/>
    </location>
</feature>
<dbReference type="CDD" id="cd17039">
    <property type="entry name" value="Ubl_ubiquitin_like"/>
    <property type="match status" value="1"/>
</dbReference>
<evidence type="ECO:0000259" key="3">
    <source>
        <dbReference type="Pfam" id="PF17183"/>
    </source>
</evidence>
<protein>
    <submittedName>
        <fullName evidence="4">Cell-cycle control medial ring component</fullName>
    </submittedName>
</protein>
<proteinExistence type="predicted"/>
<dbReference type="Pfam" id="PF12754">
    <property type="entry name" value="Get5_N"/>
    <property type="match status" value="1"/>
</dbReference>
<dbReference type="AlphaFoldDB" id="A0A2J5I6G1"/>
<keyword evidence="5" id="KW-1185">Reference proteome</keyword>